<dbReference type="Pfam" id="PF01244">
    <property type="entry name" value="Peptidase_M19"/>
    <property type="match status" value="1"/>
</dbReference>
<dbReference type="PANTHER" id="PTHR10443">
    <property type="entry name" value="MICROSOMAL DIPEPTIDASE"/>
    <property type="match status" value="1"/>
</dbReference>
<dbReference type="PROSITE" id="PS51365">
    <property type="entry name" value="RENAL_DIPEPTIDASE_2"/>
    <property type="match status" value="1"/>
</dbReference>
<sequence length="332" mass="36341">MATPPVVDLHEDISFYYASMGAGQPLGGYGEDLEGRQADLPKYSRANVRIVFAAVFPESNVYQGGEGYPTPSSSRLLLLDQVKTYYALSSIHGVEIIESWRSAQEVLEAPRWRLGLLLHLEGADALADILDLELLHRLGFRSLGLTWNHDNRWAASCKTRRDYGLTQSGEDLVKKAAELGVIIDLAHASDKTVADAASASPKPVIVSHANFRWKVDSPRNVGEEAVEAVVSKGGVIGYSLISTLITRGRHPTLHDVASQMAEFVEVYGHRHLAIGTDYHGLLDIRPPTGLESIDRLPRLLEALADAGLSDRQIEAIAYGNIARVMREVLPES</sequence>
<dbReference type="AlphaFoldDB" id="A0A401HBC5"/>
<dbReference type="GO" id="GO:0006508">
    <property type="term" value="P:proteolysis"/>
    <property type="evidence" value="ECO:0007669"/>
    <property type="project" value="InterPro"/>
</dbReference>
<accession>A0A401HBC5</accession>
<dbReference type="EMBL" id="BDMD01000082">
    <property type="protein sequence ID" value="GBF09672.1"/>
    <property type="molecule type" value="Genomic_DNA"/>
</dbReference>
<dbReference type="SUPFAM" id="SSF51556">
    <property type="entry name" value="Metallo-dependent hydrolases"/>
    <property type="match status" value="1"/>
</dbReference>
<dbReference type="Gene3D" id="3.20.20.140">
    <property type="entry name" value="Metal-dependent hydrolases"/>
    <property type="match status" value="1"/>
</dbReference>
<dbReference type="GO" id="GO:0070573">
    <property type="term" value="F:metallodipeptidase activity"/>
    <property type="evidence" value="ECO:0007669"/>
    <property type="project" value="InterPro"/>
</dbReference>
<evidence type="ECO:0000313" key="2">
    <source>
        <dbReference type="Proteomes" id="UP000291213"/>
    </source>
</evidence>
<dbReference type="InterPro" id="IPR032466">
    <property type="entry name" value="Metal_Hydrolase"/>
</dbReference>
<dbReference type="OrthoDB" id="26221at2157"/>
<dbReference type="InterPro" id="IPR008257">
    <property type="entry name" value="Pept_M19"/>
</dbReference>
<proteinExistence type="predicted"/>
<dbReference type="Proteomes" id="UP000291213">
    <property type="component" value="Unassembled WGS sequence"/>
</dbReference>
<name>A0A401HBC5_AERPX</name>
<comment type="caution">
    <text evidence="1">The sequence shown here is derived from an EMBL/GenBank/DDBJ whole genome shotgun (WGS) entry which is preliminary data.</text>
</comment>
<gene>
    <name evidence="1" type="ORF">apy_13970</name>
</gene>
<evidence type="ECO:0000313" key="1">
    <source>
        <dbReference type="EMBL" id="GBF09672.1"/>
    </source>
</evidence>
<protein>
    <submittedName>
        <fullName evidence="1">Dipeptidase</fullName>
    </submittedName>
</protein>
<dbReference type="PANTHER" id="PTHR10443:SF12">
    <property type="entry name" value="DIPEPTIDASE"/>
    <property type="match status" value="1"/>
</dbReference>
<dbReference type="RefSeq" id="WP_131160622.1">
    <property type="nucleotide sequence ID" value="NZ_BDMD01000082.1"/>
</dbReference>
<organism evidence="1 2">
    <name type="scientific">Aeropyrum pernix</name>
    <dbReference type="NCBI Taxonomy" id="56636"/>
    <lineage>
        <taxon>Archaea</taxon>
        <taxon>Thermoproteota</taxon>
        <taxon>Thermoprotei</taxon>
        <taxon>Desulfurococcales</taxon>
        <taxon>Desulfurococcaceae</taxon>
        <taxon>Aeropyrum</taxon>
    </lineage>
</organism>
<reference evidence="1 2" key="1">
    <citation type="submission" date="2017-02" db="EMBL/GenBank/DDBJ databases">
        <title>isolation and characterization of a novel temperate virus Aeropyrum globular virus 1 infecting hyperthermophilic archaeon Aeropyrum.</title>
        <authorList>
            <person name="Yumiya M."/>
            <person name="Yoshida T."/>
            <person name="Sako Y."/>
        </authorList>
    </citation>
    <scope>NUCLEOTIDE SEQUENCE [LARGE SCALE GENOMIC DNA]</scope>
    <source>
        <strain evidence="1 2">YK1-12-2013</strain>
    </source>
</reference>